<name>A0A143BI63_9BACT</name>
<accession>A0A143BI63</accession>
<dbReference type="EMBL" id="CP011454">
    <property type="protein sequence ID" value="AMW04150.1"/>
    <property type="molecule type" value="Genomic_DNA"/>
</dbReference>
<organism evidence="1 2">
    <name type="scientific">Gemmatimonas phototrophica</name>
    <dbReference type="NCBI Taxonomy" id="1379270"/>
    <lineage>
        <taxon>Bacteria</taxon>
        <taxon>Pseudomonadati</taxon>
        <taxon>Gemmatimonadota</taxon>
        <taxon>Gemmatimonadia</taxon>
        <taxon>Gemmatimonadales</taxon>
        <taxon>Gemmatimonadaceae</taxon>
        <taxon>Gemmatimonas</taxon>
    </lineage>
</organism>
<dbReference type="AlphaFoldDB" id="A0A143BI63"/>
<sequence>MEEPDPHAGERSLRLRKFAGSVTLLLHVTGEFTHVTKIVAQMVSTVTGRQLPHAVDLVYLMSKQLAPQTGSI</sequence>
<dbReference type="Proteomes" id="UP000076404">
    <property type="component" value="Chromosome"/>
</dbReference>
<reference evidence="1 2" key="2">
    <citation type="journal article" date="2016" name="Environ. Microbiol. Rep.">
        <title>Metagenomic evidence for the presence of phototrophic Gemmatimonadetes bacteria in diverse environments.</title>
        <authorList>
            <person name="Zeng Y."/>
            <person name="Baumbach J."/>
            <person name="Barbosa E.G."/>
            <person name="Azevedo V."/>
            <person name="Zhang C."/>
            <person name="Koblizek M."/>
        </authorList>
    </citation>
    <scope>NUCLEOTIDE SEQUENCE [LARGE SCALE GENOMIC DNA]</scope>
    <source>
        <strain evidence="1 2">AP64</strain>
    </source>
</reference>
<dbReference type="STRING" id="1379270.GEMMAAP_03475"/>
<proteinExistence type="predicted"/>
<keyword evidence="2" id="KW-1185">Reference proteome</keyword>
<evidence type="ECO:0000313" key="1">
    <source>
        <dbReference type="EMBL" id="AMW04150.1"/>
    </source>
</evidence>
<protein>
    <submittedName>
        <fullName evidence="1">Uncharacterized protein</fullName>
    </submittedName>
</protein>
<dbReference type="KEGG" id="gph:GEMMAAP_03475"/>
<evidence type="ECO:0000313" key="2">
    <source>
        <dbReference type="Proteomes" id="UP000076404"/>
    </source>
</evidence>
<reference evidence="1 2" key="1">
    <citation type="journal article" date="2014" name="Proc. Natl. Acad. Sci. U.S.A.">
        <title>Functional type 2 photosynthetic reaction centers found in the rare bacterial phylum Gemmatimonadetes.</title>
        <authorList>
            <person name="Zeng Y."/>
            <person name="Feng F."/>
            <person name="Medova H."/>
            <person name="Dean J."/>
            <person name="Koblizek M."/>
        </authorList>
    </citation>
    <scope>NUCLEOTIDE SEQUENCE [LARGE SCALE GENOMIC DNA]</scope>
    <source>
        <strain evidence="1 2">AP64</strain>
    </source>
</reference>
<gene>
    <name evidence="1" type="ORF">GEMMAAP_03475</name>
</gene>